<organism evidence="1 2">
    <name type="scientific">Thalassobaculum fulvum</name>
    <dbReference type="NCBI Taxonomy" id="1633335"/>
    <lineage>
        <taxon>Bacteria</taxon>
        <taxon>Pseudomonadati</taxon>
        <taxon>Pseudomonadota</taxon>
        <taxon>Alphaproteobacteria</taxon>
        <taxon>Rhodospirillales</taxon>
        <taxon>Thalassobaculaceae</taxon>
        <taxon>Thalassobaculum</taxon>
    </lineage>
</organism>
<evidence type="ECO:0000313" key="2">
    <source>
        <dbReference type="Proteomes" id="UP000630353"/>
    </source>
</evidence>
<comment type="caution">
    <text evidence="1">The sequence shown here is derived from an EMBL/GenBank/DDBJ whole genome shotgun (WGS) entry which is preliminary data.</text>
</comment>
<reference evidence="1" key="1">
    <citation type="journal article" date="2014" name="Int. J. Syst. Evol. Microbiol.">
        <title>Complete genome sequence of Corynebacterium casei LMG S-19264T (=DSM 44701T), isolated from a smear-ripened cheese.</title>
        <authorList>
            <consortium name="US DOE Joint Genome Institute (JGI-PGF)"/>
            <person name="Walter F."/>
            <person name="Albersmeier A."/>
            <person name="Kalinowski J."/>
            <person name="Ruckert C."/>
        </authorList>
    </citation>
    <scope>NUCLEOTIDE SEQUENCE</scope>
    <source>
        <strain evidence="1">KCTC 42651</strain>
    </source>
</reference>
<proteinExistence type="predicted"/>
<dbReference type="EMBL" id="BMZS01000004">
    <property type="protein sequence ID" value="GHD49769.1"/>
    <property type="molecule type" value="Genomic_DNA"/>
</dbReference>
<dbReference type="Pfam" id="PF07310">
    <property type="entry name" value="PAS_5"/>
    <property type="match status" value="1"/>
</dbReference>
<name>A0A918XRE9_9PROT</name>
<gene>
    <name evidence="1" type="ORF">GCM10017083_22460</name>
</gene>
<protein>
    <submittedName>
        <fullName evidence="1">Uncharacterized protein</fullName>
    </submittedName>
</protein>
<evidence type="ECO:0000313" key="1">
    <source>
        <dbReference type="EMBL" id="GHD49769.1"/>
    </source>
</evidence>
<dbReference type="AlphaFoldDB" id="A0A918XRE9"/>
<reference evidence="1" key="2">
    <citation type="submission" date="2020-09" db="EMBL/GenBank/DDBJ databases">
        <authorList>
            <person name="Sun Q."/>
            <person name="Kim S."/>
        </authorList>
    </citation>
    <scope>NUCLEOTIDE SEQUENCE</scope>
    <source>
        <strain evidence="1">KCTC 42651</strain>
    </source>
</reference>
<sequence>MPPGVDPVELPPRSLRHLILVDLPNPDEAVIRLAGTLACDIYGRELKGTSVHAFFDQDGAGQVLADLRRVQAEGSPLLTRRRYVSINQKMWSYTRLLVPIQPDPTGVARVLKALEPVTFQRVSAPAPGS</sequence>
<dbReference type="Proteomes" id="UP000630353">
    <property type="component" value="Unassembled WGS sequence"/>
</dbReference>
<keyword evidence="2" id="KW-1185">Reference proteome</keyword>
<accession>A0A918XRE9</accession>
<dbReference type="InterPro" id="IPR009922">
    <property type="entry name" value="DUF1457"/>
</dbReference>